<keyword evidence="1" id="KW-0805">Transcription regulation</keyword>
<dbReference type="Proteomes" id="UP000248840">
    <property type="component" value="Unassembled WGS sequence"/>
</dbReference>
<dbReference type="InterPro" id="IPR014710">
    <property type="entry name" value="RmlC-like_jellyroll"/>
</dbReference>
<dbReference type="EMBL" id="QLSZ01000001">
    <property type="protein sequence ID" value="RAR75800.1"/>
    <property type="molecule type" value="Genomic_DNA"/>
</dbReference>
<comment type="caution">
    <text evidence="6">The sequence shown here is derived from an EMBL/GenBank/DDBJ whole genome shotgun (WGS) entry which is preliminary data.</text>
</comment>
<dbReference type="InterPro" id="IPR000595">
    <property type="entry name" value="cNMP-bd_dom"/>
</dbReference>
<dbReference type="InterPro" id="IPR012318">
    <property type="entry name" value="HTH_CRP"/>
</dbReference>
<evidence type="ECO:0000256" key="1">
    <source>
        <dbReference type="ARBA" id="ARBA00023015"/>
    </source>
</evidence>
<dbReference type="SUPFAM" id="SSF46785">
    <property type="entry name" value="Winged helix' DNA-binding domain"/>
    <property type="match status" value="1"/>
</dbReference>
<dbReference type="InterPro" id="IPR050397">
    <property type="entry name" value="Env_Response_Regulators"/>
</dbReference>
<keyword evidence="3" id="KW-0804">Transcription</keyword>
<keyword evidence="2" id="KW-0238">DNA-binding</keyword>
<sequence length="212" mass="24513">MLVIKAISNLKSSKSIMQIDLDLLFSWGAIAKEYKKNEVIFDEEEMANFYFQIIEGSVRMFNSNDEGKEFTQGYFSNGQSFGEPPLFIDESYPATAVAFQDSKIVKLSKDKFLKILDEYSSIQKQFLNLMAHRIHSKTKTSKDIINQKPEFRIIAFLNAHKKGSDCKIKELVPFTRQEIANFTGLRVETVIRAFAKMKVDKKIDIINHKIYF</sequence>
<dbReference type="Pfam" id="PF13545">
    <property type="entry name" value="HTH_Crp_2"/>
    <property type="match status" value="1"/>
</dbReference>
<dbReference type="PANTHER" id="PTHR24567">
    <property type="entry name" value="CRP FAMILY TRANSCRIPTIONAL REGULATORY PROTEIN"/>
    <property type="match status" value="1"/>
</dbReference>
<gene>
    <name evidence="6" type="ORF">CLV55_101505</name>
</gene>
<evidence type="ECO:0000313" key="6">
    <source>
        <dbReference type="EMBL" id="RAR75800.1"/>
    </source>
</evidence>
<dbReference type="PANTHER" id="PTHR24567:SF28">
    <property type="entry name" value="LISTERIOLYSIN REGULATORY PROTEIN"/>
    <property type="match status" value="1"/>
</dbReference>
<protein>
    <submittedName>
        <fullName evidence="6">CRP/FNR family transcriptional regulator</fullName>
    </submittedName>
</protein>
<evidence type="ECO:0000313" key="7">
    <source>
        <dbReference type="Proteomes" id="UP000248840"/>
    </source>
</evidence>
<feature type="domain" description="Cyclic nucleotide-binding" evidence="4">
    <location>
        <begin position="32"/>
        <end position="133"/>
    </location>
</feature>
<dbReference type="InterPro" id="IPR036390">
    <property type="entry name" value="WH_DNA-bd_sf"/>
</dbReference>
<dbReference type="Pfam" id="PF00027">
    <property type="entry name" value="cNMP_binding"/>
    <property type="match status" value="1"/>
</dbReference>
<evidence type="ECO:0000259" key="5">
    <source>
        <dbReference type="PROSITE" id="PS51063"/>
    </source>
</evidence>
<dbReference type="InterPro" id="IPR018490">
    <property type="entry name" value="cNMP-bd_dom_sf"/>
</dbReference>
<dbReference type="PROSITE" id="PS51063">
    <property type="entry name" value="HTH_CRP_2"/>
    <property type="match status" value="1"/>
</dbReference>
<feature type="domain" description="HTH crp-type" evidence="5">
    <location>
        <begin position="147"/>
        <end position="212"/>
    </location>
</feature>
<evidence type="ECO:0000259" key="4">
    <source>
        <dbReference type="PROSITE" id="PS50042"/>
    </source>
</evidence>
<dbReference type="SUPFAM" id="SSF51206">
    <property type="entry name" value="cAMP-binding domain-like"/>
    <property type="match status" value="1"/>
</dbReference>
<dbReference type="GO" id="GO:0005829">
    <property type="term" value="C:cytosol"/>
    <property type="evidence" value="ECO:0007669"/>
    <property type="project" value="TreeGrafter"/>
</dbReference>
<dbReference type="PROSITE" id="PS50042">
    <property type="entry name" value="CNMP_BINDING_3"/>
    <property type="match status" value="1"/>
</dbReference>
<accession>A0A328YQ88</accession>
<dbReference type="Gene3D" id="2.60.120.10">
    <property type="entry name" value="Jelly Rolls"/>
    <property type="match status" value="1"/>
</dbReference>
<proteinExistence type="predicted"/>
<dbReference type="SMART" id="SM00100">
    <property type="entry name" value="cNMP"/>
    <property type="match status" value="1"/>
</dbReference>
<evidence type="ECO:0000256" key="3">
    <source>
        <dbReference type="ARBA" id="ARBA00023163"/>
    </source>
</evidence>
<evidence type="ECO:0000256" key="2">
    <source>
        <dbReference type="ARBA" id="ARBA00023125"/>
    </source>
</evidence>
<keyword evidence="7" id="KW-1185">Reference proteome</keyword>
<dbReference type="GO" id="GO:0003677">
    <property type="term" value="F:DNA binding"/>
    <property type="evidence" value="ECO:0007669"/>
    <property type="project" value="UniProtKB-KW"/>
</dbReference>
<organism evidence="6 7">
    <name type="scientific">Flavobacterium aciduliphilum</name>
    <dbReference type="NCBI Taxonomy" id="1101402"/>
    <lineage>
        <taxon>Bacteria</taxon>
        <taxon>Pseudomonadati</taxon>
        <taxon>Bacteroidota</taxon>
        <taxon>Flavobacteriia</taxon>
        <taxon>Flavobacteriales</taxon>
        <taxon>Flavobacteriaceae</taxon>
        <taxon>Flavobacterium</taxon>
    </lineage>
</organism>
<name>A0A328YQ88_9FLAO</name>
<dbReference type="PRINTS" id="PR00034">
    <property type="entry name" value="HTHCRP"/>
</dbReference>
<dbReference type="AlphaFoldDB" id="A0A328YQ88"/>
<dbReference type="GO" id="GO:0003700">
    <property type="term" value="F:DNA-binding transcription factor activity"/>
    <property type="evidence" value="ECO:0007669"/>
    <property type="project" value="TreeGrafter"/>
</dbReference>
<reference evidence="6 7" key="1">
    <citation type="submission" date="2018-06" db="EMBL/GenBank/DDBJ databases">
        <title>Genomic Encyclopedia of Archaeal and Bacterial Type Strains, Phase II (KMG-II): from individual species to whole genera.</title>
        <authorList>
            <person name="Goeker M."/>
        </authorList>
    </citation>
    <scope>NUCLEOTIDE SEQUENCE [LARGE SCALE GENOMIC DNA]</scope>
    <source>
        <strain evidence="6 7">DSM 25663</strain>
    </source>
</reference>
<dbReference type="CDD" id="cd00038">
    <property type="entry name" value="CAP_ED"/>
    <property type="match status" value="1"/>
</dbReference>